<dbReference type="Proteomes" id="UP001140091">
    <property type="component" value="Unassembled WGS sequence"/>
</dbReference>
<reference evidence="2" key="1">
    <citation type="submission" date="2022-06" db="EMBL/GenBank/DDBJ databases">
        <title>Genome Sequence of Candolleomyces eurysporus.</title>
        <authorList>
            <person name="Buettner E."/>
        </authorList>
    </citation>
    <scope>NUCLEOTIDE SEQUENCE</scope>
    <source>
        <strain evidence="2">VTCC 930004</strain>
    </source>
</reference>
<organism evidence="2 3">
    <name type="scientific">Candolleomyces eurysporus</name>
    <dbReference type="NCBI Taxonomy" id="2828524"/>
    <lineage>
        <taxon>Eukaryota</taxon>
        <taxon>Fungi</taxon>
        <taxon>Dikarya</taxon>
        <taxon>Basidiomycota</taxon>
        <taxon>Agaricomycotina</taxon>
        <taxon>Agaricomycetes</taxon>
        <taxon>Agaricomycetidae</taxon>
        <taxon>Agaricales</taxon>
        <taxon>Agaricineae</taxon>
        <taxon>Psathyrellaceae</taxon>
        <taxon>Candolleomyces</taxon>
    </lineage>
</organism>
<keyword evidence="3" id="KW-1185">Reference proteome</keyword>
<comment type="caution">
    <text evidence="2">The sequence shown here is derived from an EMBL/GenBank/DDBJ whole genome shotgun (WGS) entry which is preliminary data.</text>
</comment>
<evidence type="ECO:0000313" key="2">
    <source>
        <dbReference type="EMBL" id="KAJ2928463.1"/>
    </source>
</evidence>
<evidence type="ECO:0000256" key="1">
    <source>
        <dbReference type="SAM" id="MobiDB-lite"/>
    </source>
</evidence>
<feature type="compositionally biased region" description="Low complexity" evidence="1">
    <location>
        <begin position="78"/>
        <end position="98"/>
    </location>
</feature>
<dbReference type="EMBL" id="JANBPK010000925">
    <property type="protein sequence ID" value="KAJ2928463.1"/>
    <property type="molecule type" value="Genomic_DNA"/>
</dbReference>
<accession>A0A9W8MGS3</accession>
<name>A0A9W8MGS3_9AGAR</name>
<evidence type="ECO:0000313" key="3">
    <source>
        <dbReference type="Proteomes" id="UP001140091"/>
    </source>
</evidence>
<dbReference type="OrthoDB" id="3270652at2759"/>
<sequence length="247" mass="27037">MDDSTARDDTQQSSEPSPIAGSGGASELPSQPNPDDSMDVDNVPPTTTSPTANPPQRQGPATRNYNFRQRGNGRKYGGRNNQNQNNSKSNNNNTQRNQASQKRGGKGGGGVKKNYGHLNHNNHSPKLNRVRSIASSNNTTLPGQRHGMPIVSTWDIPPPIPRNQQQKSERPTWDHYTNLSLDDLDHAKDLVLDLLGWGVEPQYLLDSGVSAELIHRVFTDLNLQLPRDFVPPPPTPHSPQAPLVMAG</sequence>
<gene>
    <name evidence="2" type="ORF">H1R20_g8631</name>
</gene>
<feature type="non-terminal residue" evidence="2">
    <location>
        <position position="247"/>
    </location>
</feature>
<feature type="compositionally biased region" description="Polar residues" evidence="1">
    <location>
        <begin position="133"/>
        <end position="142"/>
    </location>
</feature>
<feature type="compositionally biased region" description="Basic and acidic residues" evidence="1">
    <location>
        <begin position="1"/>
        <end position="10"/>
    </location>
</feature>
<proteinExistence type="predicted"/>
<feature type="compositionally biased region" description="Low complexity" evidence="1">
    <location>
        <begin position="44"/>
        <end position="55"/>
    </location>
</feature>
<protein>
    <submittedName>
        <fullName evidence="2">Uncharacterized protein</fullName>
    </submittedName>
</protein>
<feature type="region of interest" description="Disordered" evidence="1">
    <location>
        <begin position="1"/>
        <end position="157"/>
    </location>
</feature>
<dbReference type="AlphaFoldDB" id="A0A9W8MGS3"/>